<dbReference type="InParanoid" id="C5KG71"/>
<gene>
    <name evidence="2" type="ORF">Pmar_PMAR021023</name>
</gene>
<evidence type="ECO:0000256" key="1">
    <source>
        <dbReference type="SAM" id="MobiDB-lite"/>
    </source>
</evidence>
<feature type="region of interest" description="Disordered" evidence="1">
    <location>
        <begin position="250"/>
        <end position="346"/>
    </location>
</feature>
<dbReference type="AlphaFoldDB" id="C5KG71"/>
<feature type="region of interest" description="Disordered" evidence="1">
    <location>
        <begin position="167"/>
        <end position="213"/>
    </location>
</feature>
<feature type="compositionally biased region" description="Low complexity" evidence="1">
    <location>
        <begin position="288"/>
        <end position="299"/>
    </location>
</feature>
<dbReference type="SUPFAM" id="SSF48452">
    <property type="entry name" value="TPR-like"/>
    <property type="match status" value="1"/>
</dbReference>
<keyword evidence="3" id="KW-1185">Reference proteome</keyword>
<feature type="region of interest" description="Disordered" evidence="1">
    <location>
        <begin position="114"/>
        <end position="155"/>
    </location>
</feature>
<evidence type="ECO:0000313" key="2">
    <source>
        <dbReference type="EMBL" id="EER16427.1"/>
    </source>
</evidence>
<name>C5KG71_PERM5</name>
<dbReference type="RefSeq" id="XP_002784631.1">
    <property type="nucleotide sequence ID" value="XM_002784585.1"/>
</dbReference>
<dbReference type="EMBL" id="GG672918">
    <property type="protein sequence ID" value="EER16427.1"/>
    <property type="molecule type" value="Genomic_DNA"/>
</dbReference>
<organism evidence="3">
    <name type="scientific">Perkinsus marinus (strain ATCC 50983 / TXsc)</name>
    <dbReference type="NCBI Taxonomy" id="423536"/>
    <lineage>
        <taxon>Eukaryota</taxon>
        <taxon>Sar</taxon>
        <taxon>Alveolata</taxon>
        <taxon>Perkinsozoa</taxon>
        <taxon>Perkinsea</taxon>
        <taxon>Perkinsida</taxon>
        <taxon>Perkinsidae</taxon>
        <taxon>Perkinsus</taxon>
    </lineage>
</organism>
<evidence type="ECO:0000313" key="3">
    <source>
        <dbReference type="Proteomes" id="UP000007800"/>
    </source>
</evidence>
<feature type="compositionally biased region" description="Basic and acidic residues" evidence="1">
    <location>
        <begin position="270"/>
        <end position="286"/>
    </location>
</feature>
<proteinExistence type="predicted"/>
<protein>
    <submittedName>
        <fullName evidence="2">Uncharacterized protein</fullName>
    </submittedName>
</protein>
<sequence length="707" mass="76734">MARRGAKGEPGQGGQDEISLTVECLLEEAKIQGEKEFTISPKLPASRLVAYARAHFGLAYDRGCSPGSMPRRDWRLVHVGGERDQQHVPKRLPSVKAAGIDGGERLRLVYVQDDADSTRSQTPQTSPSVESLDVDERKKRQHKHHDSPSEASCPAVAAEMEDAVDGVLEDGVPSGGEEAKESQKLADNSASGPPKSRSKRAKVSAALETPVRRSARVRGIEPNVSAEPAGGLPIRSSGIEAVVGTEEKEAVEGGKVTSPMAAPQKSIASRAEDVGGDEEGKADVGKDPPSMSSSVEVSETASGHMPVEPTASGRISAAPIDSSTADEVEEEVVHEGGELSRTSNLQDALEDVEVPSPQPEGSSAKARESIEDEVFTGSLYGDLPPVEDWLLQSPHVKLRYKAQKEMHSNQFAKAVETYRESLAAADDGTGRIHWKLLYDCRYQMILCLLELQRYDDCVEEARTNVGLCLANIEADERKDADHRRLIEARSMLGDFLLLSGRVEEAQMVLKLVVGAGTSGVLPKLSYIVSLCGGLESPQPIETCPLALREMQGLVREPNERLDRVVSQAKTGNVEKFSSALRVFLFDLGEDLPLPRVQEALFRLLGSQAGERGWGAAAKLICQSLLSYEVYGQPVSEHFRPQLKALLGRLDGLGQPLRSFQEFKSIVQEILDGPCDLQQHYPGIYAFCTKLCKGEFDKLCRAVEVSTL</sequence>
<dbReference type="OrthoDB" id="10264104at2759"/>
<reference evidence="2 3" key="1">
    <citation type="submission" date="2008-07" db="EMBL/GenBank/DDBJ databases">
        <authorList>
            <person name="El-Sayed N."/>
            <person name="Caler E."/>
            <person name="Inman J."/>
            <person name="Amedeo P."/>
            <person name="Hass B."/>
            <person name="Wortman J."/>
        </authorList>
    </citation>
    <scope>NUCLEOTIDE SEQUENCE [LARGE SCALE GENOMIC DNA]</scope>
    <source>
        <strain evidence="3">ATCC 50983 / TXsc</strain>
    </source>
</reference>
<dbReference type="GeneID" id="9063502"/>
<accession>C5KG71</accession>
<dbReference type="Proteomes" id="UP000007800">
    <property type="component" value="Unassembled WGS sequence"/>
</dbReference>
<feature type="compositionally biased region" description="Low complexity" evidence="1">
    <location>
        <begin position="118"/>
        <end position="128"/>
    </location>
</feature>
<dbReference type="InterPro" id="IPR011990">
    <property type="entry name" value="TPR-like_helical_dom_sf"/>
</dbReference>
<dbReference type="Gene3D" id="1.25.40.10">
    <property type="entry name" value="Tetratricopeptide repeat domain"/>
    <property type="match status" value="1"/>
</dbReference>